<evidence type="ECO:0000256" key="2">
    <source>
        <dbReference type="ARBA" id="ARBA00022679"/>
    </source>
</evidence>
<evidence type="ECO:0000313" key="8">
    <source>
        <dbReference type="Proteomes" id="UP000242287"/>
    </source>
</evidence>
<protein>
    <recommendedName>
        <fullName evidence="6">Protein kinase domain-containing protein</fullName>
    </recommendedName>
</protein>
<evidence type="ECO:0000256" key="4">
    <source>
        <dbReference type="ARBA" id="ARBA00022777"/>
    </source>
</evidence>
<dbReference type="Gene3D" id="3.30.200.20">
    <property type="entry name" value="Phosphorylase Kinase, domain 1"/>
    <property type="match status" value="1"/>
</dbReference>
<feature type="non-terminal residue" evidence="7">
    <location>
        <position position="1"/>
    </location>
</feature>
<dbReference type="EMBL" id="KZ302193">
    <property type="protein sequence ID" value="PFH46434.1"/>
    <property type="molecule type" value="Genomic_DNA"/>
</dbReference>
<dbReference type="SMART" id="SM00220">
    <property type="entry name" value="S_TKc"/>
    <property type="match status" value="1"/>
</dbReference>
<evidence type="ECO:0000256" key="5">
    <source>
        <dbReference type="ARBA" id="ARBA00022840"/>
    </source>
</evidence>
<accession>A0A2A9NAU3</accession>
<keyword evidence="2" id="KW-0808">Transferase</keyword>
<evidence type="ECO:0000256" key="1">
    <source>
        <dbReference type="ARBA" id="ARBA00022527"/>
    </source>
</evidence>
<dbReference type="InterPro" id="IPR000719">
    <property type="entry name" value="Prot_kinase_dom"/>
</dbReference>
<keyword evidence="3" id="KW-0547">Nucleotide-binding</keyword>
<keyword evidence="8" id="KW-1185">Reference proteome</keyword>
<dbReference type="AlphaFoldDB" id="A0A2A9NAU3"/>
<dbReference type="SUPFAM" id="SSF56112">
    <property type="entry name" value="Protein kinase-like (PK-like)"/>
    <property type="match status" value="1"/>
</dbReference>
<keyword evidence="5" id="KW-0067">ATP-binding</keyword>
<evidence type="ECO:0000256" key="3">
    <source>
        <dbReference type="ARBA" id="ARBA00022741"/>
    </source>
</evidence>
<proteinExistence type="predicted"/>
<dbReference type="Pfam" id="PF00069">
    <property type="entry name" value="Pkinase"/>
    <property type="match status" value="1"/>
</dbReference>
<dbReference type="PANTHER" id="PTHR24351">
    <property type="entry name" value="RIBOSOMAL PROTEIN S6 KINASE"/>
    <property type="match status" value="1"/>
</dbReference>
<evidence type="ECO:0000313" key="7">
    <source>
        <dbReference type="EMBL" id="PFH46434.1"/>
    </source>
</evidence>
<dbReference type="Proteomes" id="UP000242287">
    <property type="component" value="Unassembled WGS sequence"/>
</dbReference>
<dbReference type="GO" id="GO:0004674">
    <property type="term" value="F:protein serine/threonine kinase activity"/>
    <property type="evidence" value="ECO:0007669"/>
    <property type="project" value="UniProtKB-KW"/>
</dbReference>
<organism evidence="7 8">
    <name type="scientific">Amanita thiersii Skay4041</name>
    <dbReference type="NCBI Taxonomy" id="703135"/>
    <lineage>
        <taxon>Eukaryota</taxon>
        <taxon>Fungi</taxon>
        <taxon>Dikarya</taxon>
        <taxon>Basidiomycota</taxon>
        <taxon>Agaricomycotina</taxon>
        <taxon>Agaricomycetes</taxon>
        <taxon>Agaricomycetidae</taxon>
        <taxon>Agaricales</taxon>
        <taxon>Pluteineae</taxon>
        <taxon>Amanitaceae</taxon>
        <taxon>Amanita</taxon>
    </lineage>
</organism>
<dbReference type="GO" id="GO:0005524">
    <property type="term" value="F:ATP binding"/>
    <property type="evidence" value="ECO:0007669"/>
    <property type="project" value="UniProtKB-KW"/>
</dbReference>
<gene>
    <name evidence="7" type="ORF">AMATHDRAFT_155020</name>
</gene>
<sequence length="261" mass="29191">QVLGAGAQGRVYAATAILSDPSKPFAVKIMKKWGRKQARDPTTALMEQFVLKHLRGHKFVLGLEASFHDSEYFYLVTPFHVGGDLASLLMRAKRLPMKTVQFYTAEITCGLDYLHKNNVVHRDLKPANILVKGNGHIVISDFGLVKSLDYRGVDGAVRKHYVKSPANNNNPFDKTFYGTLRYTAPEILLSMHYNFETDWWALGVSVLEMLTGRVSNSYHIPHVAFHGGHVSTLDSLGGVSSRYSLSLLSHKRSRFLVRSAT</sequence>
<dbReference type="OrthoDB" id="68483at2759"/>
<dbReference type="PROSITE" id="PS50011">
    <property type="entry name" value="PROTEIN_KINASE_DOM"/>
    <property type="match status" value="1"/>
</dbReference>
<reference evidence="7 8" key="1">
    <citation type="submission" date="2014-02" db="EMBL/GenBank/DDBJ databases">
        <title>Transposable element dynamics among asymbiotic and ectomycorrhizal Amanita fungi.</title>
        <authorList>
            <consortium name="DOE Joint Genome Institute"/>
            <person name="Hess J."/>
            <person name="Skrede I."/>
            <person name="Wolfe B."/>
            <person name="LaButti K."/>
            <person name="Ohm R.A."/>
            <person name="Grigoriev I.V."/>
            <person name="Pringle A."/>
        </authorList>
    </citation>
    <scope>NUCLEOTIDE SEQUENCE [LARGE SCALE GENOMIC DNA]</scope>
    <source>
        <strain evidence="7 8">SKay4041</strain>
    </source>
</reference>
<dbReference type="InterPro" id="IPR008271">
    <property type="entry name" value="Ser/Thr_kinase_AS"/>
</dbReference>
<name>A0A2A9NAU3_9AGAR</name>
<dbReference type="InterPro" id="IPR011009">
    <property type="entry name" value="Kinase-like_dom_sf"/>
</dbReference>
<evidence type="ECO:0000259" key="6">
    <source>
        <dbReference type="PROSITE" id="PS50011"/>
    </source>
</evidence>
<keyword evidence="4" id="KW-0418">Kinase</keyword>
<feature type="domain" description="Protein kinase" evidence="6">
    <location>
        <begin position="1"/>
        <end position="261"/>
    </location>
</feature>
<dbReference type="PROSITE" id="PS00108">
    <property type="entry name" value="PROTEIN_KINASE_ST"/>
    <property type="match status" value="1"/>
</dbReference>
<dbReference type="Gene3D" id="1.10.510.10">
    <property type="entry name" value="Transferase(Phosphotransferase) domain 1"/>
    <property type="match status" value="1"/>
</dbReference>
<keyword evidence="1" id="KW-0723">Serine/threonine-protein kinase</keyword>
<dbReference type="STRING" id="703135.A0A2A9NAU3"/>